<dbReference type="STRING" id="114155.A0A4Q9PSE0"/>
<evidence type="ECO:0000259" key="6">
    <source>
        <dbReference type="Pfam" id="PF00155"/>
    </source>
</evidence>
<dbReference type="SUPFAM" id="SSF53383">
    <property type="entry name" value="PLP-dependent transferases"/>
    <property type="match status" value="1"/>
</dbReference>
<dbReference type="Proteomes" id="UP000292082">
    <property type="component" value="Unassembled WGS sequence"/>
</dbReference>
<dbReference type="InterPro" id="IPR004839">
    <property type="entry name" value="Aminotransferase_I/II_large"/>
</dbReference>
<sequence>MPISDLLRPVSTAAPDFFSSDYLSVTTSPFVRDAFLRNLASSPRILGSGGSRLGTGNTDAYTHIEERLRNLFGGPGIHACDALLFNSGYDANRVFWSTVPQKGDAIVFDNYVHISMKDGMFQSRAGSTGALYPFEHNAIVAFKERVGEALKEHPNISEGKGTLFVAVETLYSMDGDFARLREIFKAADELIPAGCAHMMVDEAHTTGLFGPDGRGLLFELGLETRVDTVLHTFSKAWGMSGGVIMTSPLIRKYMIMRGKPVMFSTALPYSHICGLNTVLDYVTSTAGSEQRERVRELCLYFSDCLAKGLRSVSPKLLRLDDVEISSYHRQTVVSPIFPILTPAYTSLANFLGAYGYAVTAIGFPAVPRGQERIRVTIHAGNTEAELDEFIACLMRWASGMQNGKRLERSRL</sequence>
<keyword evidence="3 7" id="KW-0808">Transferase</keyword>
<reference evidence="7 8" key="1">
    <citation type="submission" date="2019-01" db="EMBL/GenBank/DDBJ databases">
        <title>Draft genome sequences of three monokaryotic isolates of the white-rot basidiomycete fungus Dichomitus squalens.</title>
        <authorList>
            <consortium name="DOE Joint Genome Institute"/>
            <person name="Lopez S.C."/>
            <person name="Andreopoulos B."/>
            <person name="Pangilinan J."/>
            <person name="Lipzen A."/>
            <person name="Riley R."/>
            <person name="Ahrendt S."/>
            <person name="Ng V."/>
            <person name="Barry K."/>
            <person name="Daum C."/>
            <person name="Grigoriev I.V."/>
            <person name="Hilden K.S."/>
            <person name="Makela M.R."/>
            <person name="de Vries R.P."/>
        </authorList>
    </citation>
    <scope>NUCLEOTIDE SEQUENCE [LARGE SCALE GENOMIC DNA]</scope>
    <source>
        <strain evidence="7 8">CBS 464.89</strain>
    </source>
</reference>
<evidence type="ECO:0000256" key="1">
    <source>
        <dbReference type="ARBA" id="ARBA00001933"/>
    </source>
</evidence>
<evidence type="ECO:0000256" key="2">
    <source>
        <dbReference type="ARBA" id="ARBA00010008"/>
    </source>
</evidence>
<accession>A0A4Q9PSE0</accession>
<gene>
    <name evidence="7" type="ORF">BD310DRAFT_949540</name>
</gene>
<evidence type="ECO:0000256" key="3">
    <source>
        <dbReference type="ARBA" id="ARBA00022679"/>
    </source>
</evidence>
<dbReference type="GO" id="GO:0030170">
    <property type="term" value="F:pyridoxal phosphate binding"/>
    <property type="evidence" value="ECO:0007669"/>
    <property type="project" value="InterPro"/>
</dbReference>
<dbReference type="PANTHER" id="PTHR13693:SF77">
    <property type="entry name" value="8-AMINO-7-OXONONANOATE SYNTHASE"/>
    <property type="match status" value="1"/>
</dbReference>
<name>A0A4Q9PSE0_9APHY</name>
<dbReference type="Gene3D" id="3.90.1150.10">
    <property type="entry name" value="Aspartate Aminotransferase, domain 1"/>
    <property type="match status" value="1"/>
</dbReference>
<evidence type="ECO:0000256" key="4">
    <source>
        <dbReference type="ARBA" id="ARBA00022898"/>
    </source>
</evidence>
<dbReference type="Gene3D" id="3.40.640.10">
    <property type="entry name" value="Type I PLP-dependent aspartate aminotransferase-like (Major domain)"/>
    <property type="match status" value="1"/>
</dbReference>
<dbReference type="InterPro" id="IPR015422">
    <property type="entry name" value="PyrdxlP-dep_Trfase_small"/>
</dbReference>
<organism evidence="7 8">
    <name type="scientific">Dichomitus squalens</name>
    <dbReference type="NCBI Taxonomy" id="114155"/>
    <lineage>
        <taxon>Eukaryota</taxon>
        <taxon>Fungi</taxon>
        <taxon>Dikarya</taxon>
        <taxon>Basidiomycota</taxon>
        <taxon>Agaricomycotina</taxon>
        <taxon>Agaricomycetes</taxon>
        <taxon>Polyporales</taxon>
        <taxon>Polyporaceae</taxon>
        <taxon>Dichomitus</taxon>
    </lineage>
</organism>
<dbReference type="Pfam" id="PF00155">
    <property type="entry name" value="Aminotran_1_2"/>
    <property type="match status" value="1"/>
</dbReference>
<dbReference type="InterPro" id="IPR001917">
    <property type="entry name" value="Aminotrans_II_pyridoxalP_BS"/>
</dbReference>
<dbReference type="InterPro" id="IPR015421">
    <property type="entry name" value="PyrdxlP-dep_Trfase_major"/>
</dbReference>
<dbReference type="AlphaFoldDB" id="A0A4Q9PSE0"/>
<proteinExistence type="inferred from homology"/>
<feature type="domain" description="Aminotransferase class I/classII large" evidence="6">
    <location>
        <begin position="27"/>
        <end position="391"/>
    </location>
</feature>
<dbReference type="InterPro" id="IPR050087">
    <property type="entry name" value="AON_synthase_class-II"/>
</dbReference>
<evidence type="ECO:0000313" key="8">
    <source>
        <dbReference type="Proteomes" id="UP000292082"/>
    </source>
</evidence>
<dbReference type="GO" id="GO:0009102">
    <property type="term" value="P:biotin biosynthetic process"/>
    <property type="evidence" value="ECO:0007669"/>
    <property type="project" value="TreeGrafter"/>
</dbReference>
<evidence type="ECO:0000313" key="7">
    <source>
        <dbReference type="EMBL" id="TBU57285.1"/>
    </source>
</evidence>
<comment type="similarity">
    <text evidence="2">Belongs to the class-II pyridoxal-phosphate-dependent aminotransferase family. BioF subfamily.</text>
</comment>
<protein>
    <submittedName>
        <fullName evidence="7">PLP-dependent transferase</fullName>
    </submittedName>
</protein>
<evidence type="ECO:0000256" key="5">
    <source>
        <dbReference type="RuleBase" id="RU003693"/>
    </source>
</evidence>
<dbReference type="GO" id="GO:0016740">
    <property type="term" value="F:transferase activity"/>
    <property type="evidence" value="ECO:0007669"/>
    <property type="project" value="UniProtKB-KW"/>
</dbReference>
<keyword evidence="8" id="KW-1185">Reference proteome</keyword>
<comment type="cofactor">
    <cofactor evidence="1 5">
        <name>pyridoxal 5'-phosphate</name>
        <dbReference type="ChEBI" id="CHEBI:597326"/>
    </cofactor>
</comment>
<dbReference type="EMBL" id="ML145139">
    <property type="protein sequence ID" value="TBU57285.1"/>
    <property type="molecule type" value="Genomic_DNA"/>
</dbReference>
<dbReference type="InterPro" id="IPR015424">
    <property type="entry name" value="PyrdxlP-dep_Trfase"/>
</dbReference>
<dbReference type="PANTHER" id="PTHR13693">
    <property type="entry name" value="CLASS II AMINOTRANSFERASE/8-AMINO-7-OXONONANOATE SYNTHASE"/>
    <property type="match status" value="1"/>
</dbReference>
<dbReference type="PROSITE" id="PS00599">
    <property type="entry name" value="AA_TRANSFER_CLASS_2"/>
    <property type="match status" value="1"/>
</dbReference>
<keyword evidence="4 5" id="KW-0663">Pyridoxal phosphate</keyword>